<accession>A0A4R1C155</accession>
<name>A0A4R1C155_9ACTN</name>
<evidence type="ECO:0000313" key="3">
    <source>
        <dbReference type="Proteomes" id="UP000295453"/>
    </source>
</evidence>
<protein>
    <submittedName>
        <fullName evidence="2">DUF4245 family protein</fullName>
    </submittedName>
</protein>
<dbReference type="RefSeq" id="WP_131583495.1">
    <property type="nucleotide sequence ID" value="NZ_SJZJ01000014.1"/>
</dbReference>
<gene>
    <name evidence="2" type="ORF">EPD65_09500</name>
</gene>
<keyword evidence="1" id="KW-1133">Transmembrane helix</keyword>
<dbReference type="InterPro" id="IPR025339">
    <property type="entry name" value="DUF4245"/>
</dbReference>
<dbReference type="EMBL" id="SJZJ01000014">
    <property type="protein sequence ID" value="TCJ24131.1"/>
    <property type="molecule type" value="Genomic_DNA"/>
</dbReference>
<dbReference type="AlphaFoldDB" id="A0A4R1C155"/>
<organism evidence="2 3">
    <name type="scientific">Nocardioides jejuensis</name>
    <dbReference type="NCBI Taxonomy" id="2502782"/>
    <lineage>
        <taxon>Bacteria</taxon>
        <taxon>Bacillati</taxon>
        <taxon>Actinomycetota</taxon>
        <taxon>Actinomycetes</taxon>
        <taxon>Propionibacteriales</taxon>
        <taxon>Nocardioidaceae</taxon>
        <taxon>Nocardioides</taxon>
    </lineage>
</organism>
<evidence type="ECO:0000256" key="1">
    <source>
        <dbReference type="SAM" id="Phobius"/>
    </source>
</evidence>
<keyword evidence="3" id="KW-1185">Reference proteome</keyword>
<comment type="caution">
    <text evidence="2">The sequence shown here is derived from an EMBL/GenBank/DDBJ whole genome shotgun (WGS) entry which is preliminary data.</text>
</comment>
<dbReference type="Proteomes" id="UP000295453">
    <property type="component" value="Unassembled WGS sequence"/>
</dbReference>
<evidence type="ECO:0000313" key="2">
    <source>
        <dbReference type="EMBL" id="TCJ24131.1"/>
    </source>
</evidence>
<keyword evidence="1" id="KW-0812">Transmembrane</keyword>
<feature type="transmembrane region" description="Helical" evidence="1">
    <location>
        <begin position="12"/>
        <end position="32"/>
    </location>
</feature>
<dbReference type="Pfam" id="PF14030">
    <property type="entry name" value="DUF4245"/>
    <property type="match status" value="1"/>
</dbReference>
<sequence length="201" mass="21729">MAQGSARYERSAAGMVGALIVTLLVILAFVAFRAINRDPLSVHPDKVDYLQVVKDLQGAGGLDPAYPAELPKGWSATRAVYNADNLAWELDLLTADGRYIGLRQAIVQSAGDLLEEYGYEQVHEGATIGIDSAISPEWKTWTFKGHSDDTAYTANLGVQWGDEPNPSRERGKGQTLLVFGGASPKELQQFIGLLAQDPLKG</sequence>
<dbReference type="OrthoDB" id="3827115at2"/>
<proteinExistence type="predicted"/>
<reference evidence="2 3" key="1">
    <citation type="submission" date="2019-03" db="EMBL/GenBank/DDBJ databases">
        <authorList>
            <person name="Kim M.K.M."/>
        </authorList>
    </citation>
    <scope>NUCLEOTIDE SEQUENCE [LARGE SCALE GENOMIC DNA]</scope>
    <source>
        <strain evidence="2 3">18JY15-6</strain>
    </source>
</reference>
<keyword evidence="1" id="KW-0472">Membrane</keyword>